<evidence type="ECO:0000313" key="2">
    <source>
        <dbReference type="EMBL" id="AUV57191.1"/>
    </source>
</evidence>
<keyword evidence="3" id="KW-1185">Reference proteome</keyword>
<sequence length="199" mass="20505">MTSLKRIKLTGSLGKRFGVFHELAIDSFTEGIRALSSQVEGFRDFMNSEVGQRMRFALFVDGKNIGLSDDRAFKCAKEIRIIPVPTASKSGGLLNIVIGAAIMVAAFYTGGASLAAMGALSSAAFMAGGAMVLGGVTQMLSPQPGGMDMSPKSASNTPSYAFGGAVNTSAAGYPLALPYGERTNGGAVWSAGAYAEDIA</sequence>
<dbReference type="InterPro" id="IPR010654">
    <property type="entry name" value="Phage_lambda_tail_I"/>
</dbReference>
<dbReference type="Pfam" id="PF06805">
    <property type="entry name" value="Lambda_tail_I"/>
    <property type="match status" value="1"/>
</dbReference>
<dbReference type="Proteomes" id="UP000241856">
    <property type="component" value="Segment"/>
</dbReference>
<feature type="transmembrane region" description="Helical" evidence="1">
    <location>
        <begin position="114"/>
        <end position="137"/>
    </location>
</feature>
<accession>A0A2P0W9Z4</accession>
<dbReference type="OrthoDB" id="8631at10239"/>
<keyword evidence="1" id="KW-0472">Membrane</keyword>
<evidence type="ECO:0000313" key="3">
    <source>
        <dbReference type="Proteomes" id="UP000241856"/>
    </source>
</evidence>
<feature type="transmembrane region" description="Helical" evidence="1">
    <location>
        <begin position="90"/>
        <end position="108"/>
    </location>
</feature>
<name>A0A2P0W9Z4_9CAUD</name>
<evidence type="ECO:0000256" key="1">
    <source>
        <dbReference type="SAM" id="Phobius"/>
    </source>
</evidence>
<dbReference type="EMBL" id="MG732930">
    <property type="protein sequence ID" value="AUV57191.1"/>
    <property type="molecule type" value="Genomic_DNA"/>
</dbReference>
<keyword evidence="1" id="KW-1133">Transmembrane helix</keyword>
<protein>
    <submittedName>
        <fullName evidence="2">Tail assembly protein</fullName>
    </submittedName>
</protein>
<organism evidence="2 3">
    <name type="scientific">Enterobacter phage Ec_L1</name>
    <dbReference type="NCBI Taxonomy" id="2070180"/>
    <lineage>
        <taxon>Viruses</taxon>
        <taxon>Duplodnaviria</taxon>
        <taxon>Heunggongvirae</taxon>
        <taxon>Uroviricota</taxon>
        <taxon>Caudoviricetes</taxon>
        <taxon>Drexlerviridae</taxon>
        <taxon>Eclunavirus</taxon>
        <taxon>Eclunavirus EcL1</taxon>
    </lineage>
</organism>
<proteinExistence type="predicted"/>
<keyword evidence="1" id="KW-0812">Transmembrane</keyword>
<gene>
    <name evidence="2" type="ORF">Ec77</name>
</gene>
<reference evidence="2 3" key="1">
    <citation type="submission" date="2017-12" db="EMBL/GenBank/DDBJ databases">
        <title>Genomic analysis of a novel phage Ec_L1 lytic to Enterobacter cloacae.</title>
        <authorList>
            <person name="Li Z."/>
            <person name="Ren H."/>
            <person name="Xu Y."/>
        </authorList>
    </citation>
    <scope>NUCLEOTIDE SEQUENCE [LARGE SCALE GENOMIC DNA]</scope>
</reference>